<comment type="subcellular location">
    <subcellularLocation>
        <location evidence="1">Nucleus</location>
    </subcellularLocation>
</comment>
<accession>A0A0L7KSN0</accession>
<keyword evidence="5" id="KW-1185">Reference proteome</keyword>
<dbReference type="PANTHER" id="PTHR19303:SF74">
    <property type="entry name" value="POGO TRANSPOSABLE ELEMENT WITH KRAB DOMAIN"/>
    <property type="match status" value="1"/>
</dbReference>
<dbReference type="Pfam" id="PF05225">
    <property type="entry name" value="HTH_psq"/>
    <property type="match status" value="1"/>
</dbReference>
<protein>
    <recommendedName>
        <fullName evidence="3">HTH psq-type domain-containing protein</fullName>
    </recommendedName>
</protein>
<dbReference type="Gene3D" id="1.10.10.60">
    <property type="entry name" value="Homeodomain-like"/>
    <property type="match status" value="1"/>
</dbReference>
<dbReference type="Proteomes" id="UP000037510">
    <property type="component" value="Unassembled WGS sequence"/>
</dbReference>
<feature type="compositionally biased region" description="Basic and acidic residues" evidence="2">
    <location>
        <begin position="498"/>
        <end position="513"/>
    </location>
</feature>
<comment type="caution">
    <text evidence="4">The sequence shown here is derived from an EMBL/GenBank/DDBJ whole genome shotgun (WGS) entry which is preliminary data.</text>
</comment>
<evidence type="ECO:0000256" key="2">
    <source>
        <dbReference type="SAM" id="MobiDB-lite"/>
    </source>
</evidence>
<dbReference type="InterPro" id="IPR050863">
    <property type="entry name" value="CenT-Element_Derived"/>
</dbReference>
<dbReference type="GO" id="GO:0005634">
    <property type="term" value="C:nucleus"/>
    <property type="evidence" value="ECO:0007669"/>
    <property type="project" value="UniProtKB-SubCell"/>
</dbReference>
<gene>
    <name evidence="4" type="ORF">OBRU01_21472</name>
</gene>
<sequence>MGKYTRKTERRSYSMVKLKEAVREVQSGRMSGYKASKTYQIPRMTIMDHVKGKRDTSTSLGRNTALSAEIEYKLAASLHTMEKYGFGLSRKEVLEMVGDYVNKNKLITPFKHGIPGKDWFVAFKKRHALSVKKPQAVEYARKKAVDPFIIFPYFDLLEKTICDLNLQNKPSAIWNLDETSFSNDPSKTKIVGAKGHASTRVISSPGRDNTTVLLGASASGKKAPPLIVFKGKNVWCEIDPQVLRNGFRKAGIYPVNREEIKEEKFDMLKLRHWEEIKSGRHISTKEQKDTERNPNTLLTIALNLLNITLKQETLNREKLMIPVEPKISNEPRTTKMDISIQDQQTSFEELLLQKLKRGDNLPKPPRRKVAPGAEVITHDDVLERKKKEVKEKLIPKKNIKQEKLIPKKNIKQEKLIPKNIKQEKKNAQQKMSDKLNANQKQARTQDDVVHLRHISKNDIQLQRFVVKDFNDLPHCLHRQESDKNKIKILSNVVIKKADTDKDKKKEGRKDNNKENNYIYTNPKPGPSGLCKTGLKRRRSHSSTSVSGSISSHSDSDILDIIESDASIIDDDEYNNDSAHILNKENIHRNILITDEDNEKIEIPIYNVGDNVMLRYYTRQKWTYYVGIVENIKLIDTEFCYSIKFYKTIKKPKLIFKMTKTCDHDDVSEIQIVKKIALTQDPNAPNNFFMCSDENLIYFEN</sequence>
<evidence type="ECO:0000313" key="5">
    <source>
        <dbReference type="Proteomes" id="UP000037510"/>
    </source>
</evidence>
<proteinExistence type="predicted"/>
<dbReference type="EMBL" id="JTDY01006131">
    <property type="protein sequence ID" value="KOB66262.1"/>
    <property type="molecule type" value="Genomic_DNA"/>
</dbReference>
<feature type="compositionally biased region" description="Low complexity" evidence="2">
    <location>
        <begin position="541"/>
        <end position="551"/>
    </location>
</feature>
<dbReference type="PANTHER" id="PTHR19303">
    <property type="entry name" value="TRANSPOSON"/>
    <property type="match status" value="1"/>
</dbReference>
<reference evidence="4 5" key="1">
    <citation type="journal article" date="2015" name="Genome Biol. Evol.">
        <title>The genome of winter moth (Operophtera brumata) provides a genomic perspective on sexual dimorphism and phenology.</title>
        <authorList>
            <person name="Derks M.F."/>
            <person name="Smit S."/>
            <person name="Salis L."/>
            <person name="Schijlen E."/>
            <person name="Bossers A."/>
            <person name="Mateman C."/>
            <person name="Pijl A.S."/>
            <person name="de Ridder D."/>
            <person name="Groenen M.A."/>
            <person name="Visser M.E."/>
            <person name="Megens H.J."/>
        </authorList>
    </citation>
    <scope>NUCLEOTIDE SEQUENCE [LARGE SCALE GENOMIC DNA]</scope>
    <source>
        <strain evidence="4">WM2013NL</strain>
        <tissue evidence="4">Head and thorax</tissue>
    </source>
</reference>
<evidence type="ECO:0000313" key="4">
    <source>
        <dbReference type="EMBL" id="KOB66262.1"/>
    </source>
</evidence>
<feature type="region of interest" description="Disordered" evidence="2">
    <location>
        <begin position="498"/>
        <end position="551"/>
    </location>
</feature>
<organism evidence="4 5">
    <name type="scientific">Operophtera brumata</name>
    <name type="common">Winter moth</name>
    <name type="synonym">Phalaena brumata</name>
    <dbReference type="NCBI Taxonomy" id="104452"/>
    <lineage>
        <taxon>Eukaryota</taxon>
        <taxon>Metazoa</taxon>
        <taxon>Ecdysozoa</taxon>
        <taxon>Arthropoda</taxon>
        <taxon>Hexapoda</taxon>
        <taxon>Insecta</taxon>
        <taxon>Pterygota</taxon>
        <taxon>Neoptera</taxon>
        <taxon>Endopterygota</taxon>
        <taxon>Lepidoptera</taxon>
        <taxon>Glossata</taxon>
        <taxon>Ditrysia</taxon>
        <taxon>Geometroidea</taxon>
        <taxon>Geometridae</taxon>
        <taxon>Larentiinae</taxon>
        <taxon>Operophtera</taxon>
    </lineage>
</organism>
<evidence type="ECO:0000256" key="1">
    <source>
        <dbReference type="ARBA" id="ARBA00004123"/>
    </source>
</evidence>
<dbReference type="SUPFAM" id="SSF46689">
    <property type="entry name" value="Homeodomain-like"/>
    <property type="match status" value="1"/>
</dbReference>
<dbReference type="InterPro" id="IPR007889">
    <property type="entry name" value="HTH_Psq"/>
</dbReference>
<feature type="region of interest" description="Disordered" evidence="2">
    <location>
        <begin position="424"/>
        <end position="446"/>
    </location>
</feature>
<evidence type="ECO:0000259" key="3">
    <source>
        <dbReference type="Pfam" id="PF05225"/>
    </source>
</evidence>
<feature type="domain" description="HTH psq-type" evidence="3">
    <location>
        <begin position="18"/>
        <end position="56"/>
    </location>
</feature>
<dbReference type="AlphaFoldDB" id="A0A0L7KSN0"/>
<name>A0A0L7KSN0_OPEBR</name>
<dbReference type="GO" id="GO:0003677">
    <property type="term" value="F:DNA binding"/>
    <property type="evidence" value="ECO:0007669"/>
    <property type="project" value="InterPro"/>
</dbReference>
<dbReference type="InterPro" id="IPR009057">
    <property type="entry name" value="Homeodomain-like_sf"/>
</dbReference>